<comment type="caution">
    <text evidence="6">The sequence shown here is derived from an EMBL/GenBank/DDBJ whole genome shotgun (WGS) entry which is preliminary data.</text>
</comment>
<protein>
    <submittedName>
        <fullName evidence="6">Type II toxin-antitoxin system VapC family toxin</fullName>
    </submittedName>
</protein>
<evidence type="ECO:0000256" key="2">
    <source>
        <dbReference type="ARBA" id="ARBA00022723"/>
    </source>
</evidence>
<dbReference type="Pfam" id="PF01850">
    <property type="entry name" value="PIN"/>
    <property type="match status" value="1"/>
</dbReference>
<evidence type="ECO:0000256" key="1">
    <source>
        <dbReference type="ARBA" id="ARBA00022722"/>
    </source>
</evidence>
<proteinExistence type="predicted"/>
<dbReference type="InterPro" id="IPR041705">
    <property type="entry name" value="PIN_Sll0205"/>
</dbReference>
<dbReference type="InterPro" id="IPR002716">
    <property type="entry name" value="PIN_dom"/>
</dbReference>
<accession>A0ABY2DZW5</accession>
<keyword evidence="1" id="KW-0540">Nuclease</keyword>
<dbReference type="SUPFAM" id="SSF88723">
    <property type="entry name" value="PIN domain-like"/>
    <property type="match status" value="1"/>
</dbReference>
<sequence length="134" mass="14775">MGRDAMRYLLDTHVLLWLANEAERVPVETRNQLAQASGRVVSSASAMEIALKTRLGRLTGGHAITTGWQRVLSSFLADELPLSGPHMLYAGGMDWAHRDPFDRMLVAQALLEGLVLVTLDRAIIAHAEVETLSW</sequence>
<dbReference type="Gene3D" id="3.40.50.1010">
    <property type="entry name" value="5'-nuclease"/>
    <property type="match status" value="1"/>
</dbReference>
<dbReference type="CDD" id="cd09872">
    <property type="entry name" value="PIN_Sll0205-like"/>
    <property type="match status" value="1"/>
</dbReference>
<dbReference type="PANTHER" id="PTHR36173:SF2">
    <property type="entry name" value="RIBONUCLEASE VAPC16"/>
    <property type="match status" value="1"/>
</dbReference>
<evidence type="ECO:0000256" key="4">
    <source>
        <dbReference type="ARBA" id="ARBA00022842"/>
    </source>
</evidence>
<keyword evidence="2" id="KW-0479">Metal-binding</keyword>
<keyword evidence="3" id="KW-0378">Hydrolase</keyword>
<feature type="domain" description="PIN" evidence="5">
    <location>
        <begin position="8"/>
        <end position="125"/>
    </location>
</feature>
<evidence type="ECO:0000256" key="3">
    <source>
        <dbReference type="ARBA" id="ARBA00022801"/>
    </source>
</evidence>
<evidence type="ECO:0000313" key="7">
    <source>
        <dbReference type="Proteomes" id="UP000504882"/>
    </source>
</evidence>
<evidence type="ECO:0000259" key="5">
    <source>
        <dbReference type="Pfam" id="PF01850"/>
    </source>
</evidence>
<dbReference type="Proteomes" id="UP000504882">
    <property type="component" value="Unassembled WGS sequence"/>
</dbReference>
<evidence type="ECO:0000313" key="6">
    <source>
        <dbReference type="EMBL" id="TDE89607.1"/>
    </source>
</evidence>
<reference evidence="6 7" key="1">
    <citation type="submission" date="2019-03" db="EMBL/GenBank/DDBJ databases">
        <title>Genomic features of bacteria from cold environments.</title>
        <authorList>
            <person name="Shen L."/>
        </authorList>
    </citation>
    <scope>NUCLEOTIDE SEQUENCE [LARGE SCALE GENOMIC DNA]</scope>
    <source>
        <strain evidence="7">T3246-1</strain>
    </source>
</reference>
<keyword evidence="4" id="KW-0460">Magnesium</keyword>
<name>A0ABY2DZW5_9MICO</name>
<dbReference type="InterPro" id="IPR052919">
    <property type="entry name" value="TA_system_RNase"/>
</dbReference>
<organism evidence="6 7">
    <name type="scientific">Occultella glacieicola</name>
    <dbReference type="NCBI Taxonomy" id="2518684"/>
    <lineage>
        <taxon>Bacteria</taxon>
        <taxon>Bacillati</taxon>
        <taxon>Actinomycetota</taxon>
        <taxon>Actinomycetes</taxon>
        <taxon>Micrococcales</taxon>
        <taxon>Ruaniaceae</taxon>
        <taxon>Occultella</taxon>
    </lineage>
</organism>
<dbReference type="EMBL" id="SMNA01000011">
    <property type="protein sequence ID" value="TDE89607.1"/>
    <property type="molecule type" value="Genomic_DNA"/>
</dbReference>
<gene>
    <name evidence="6" type="ORF">EXU48_19405</name>
</gene>
<keyword evidence="7" id="KW-1185">Reference proteome</keyword>
<dbReference type="InterPro" id="IPR029060">
    <property type="entry name" value="PIN-like_dom_sf"/>
</dbReference>
<dbReference type="PANTHER" id="PTHR36173">
    <property type="entry name" value="RIBONUCLEASE VAPC16-RELATED"/>
    <property type="match status" value="1"/>
</dbReference>